<evidence type="ECO:0000313" key="3">
    <source>
        <dbReference type="Proteomes" id="UP000177382"/>
    </source>
</evidence>
<name>A0A1F7XKQ9_9BACT</name>
<feature type="domain" description="Glycosyltransferase 2-like" evidence="1">
    <location>
        <begin position="4"/>
        <end position="116"/>
    </location>
</feature>
<dbReference type="EMBL" id="MGFX01000002">
    <property type="protein sequence ID" value="OGM15611.1"/>
    <property type="molecule type" value="Genomic_DNA"/>
</dbReference>
<dbReference type="AlphaFoldDB" id="A0A1F7XKQ9"/>
<proteinExistence type="predicted"/>
<comment type="caution">
    <text evidence="2">The sequence shown here is derived from an EMBL/GenBank/DDBJ whole genome shotgun (WGS) entry which is preliminary data.</text>
</comment>
<dbReference type="Gene3D" id="3.90.550.10">
    <property type="entry name" value="Spore Coat Polysaccharide Biosynthesis Protein SpsA, Chain A"/>
    <property type="match status" value="1"/>
</dbReference>
<dbReference type="Proteomes" id="UP000177382">
    <property type="component" value="Unassembled WGS sequence"/>
</dbReference>
<dbReference type="STRING" id="1802485.A2V97_01020"/>
<dbReference type="PANTHER" id="PTHR48090:SF7">
    <property type="entry name" value="RFBJ PROTEIN"/>
    <property type="match status" value="1"/>
</dbReference>
<dbReference type="InterPro" id="IPR001173">
    <property type="entry name" value="Glyco_trans_2-like"/>
</dbReference>
<dbReference type="Pfam" id="PF00535">
    <property type="entry name" value="Glycos_transf_2"/>
    <property type="match status" value="1"/>
</dbReference>
<dbReference type="InterPro" id="IPR050256">
    <property type="entry name" value="Glycosyltransferase_2"/>
</dbReference>
<dbReference type="PANTHER" id="PTHR48090">
    <property type="entry name" value="UNDECAPRENYL-PHOSPHATE 4-DEOXY-4-FORMAMIDO-L-ARABINOSE TRANSFERASE-RELATED"/>
    <property type="match status" value="1"/>
</dbReference>
<evidence type="ECO:0000313" key="2">
    <source>
        <dbReference type="EMBL" id="OGM15611.1"/>
    </source>
</evidence>
<accession>A0A1F7XKQ9</accession>
<evidence type="ECO:0000259" key="1">
    <source>
        <dbReference type="Pfam" id="PF00535"/>
    </source>
</evidence>
<sequence>MKLSIIIPVYNEEKTIRKVLNKVLEQTFVQDVIVVDDGSKDKTADVLRKIEYQNSKVKIIIHPKNLGKGAAVRSGISKVTGDYVLIQDADLEYDPSDYKNLISQASYKKAIYGSRLLTKNPHAYHRTYLGNVLITNFCNILFGTKLTDSYTCYKLLPTKIARALNLYSNGFEIEAEITGKLGKRKIPIIEVPISFKPRSYEEGKKIKAQDALKGFLMFLKIKLGD</sequence>
<protein>
    <recommendedName>
        <fullName evidence="1">Glycosyltransferase 2-like domain-containing protein</fullName>
    </recommendedName>
</protein>
<dbReference type="CDD" id="cd04179">
    <property type="entry name" value="DPM_DPG-synthase_like"/>
    <property type="match status" value="1"/>
</dbReference>
<gene>
    <name evidence="2" type="ORF">A2V97_01020</name>
</gene>
<dbReference type="InterPro" id="IPR029044">
    <property type="entry name" value="Nucleotide-diphossugar_trans"/>
</dbReference>
<reference evidence="2 3" key="1">
    <citation type="journal article" date="2016" name="Nat. Commun.">
        <title>Thousands of microbial genomes shed light on interconnected biogeochemical processes in an aquifer system.</title>
        <authorList>
            <person name="Anantharaman K."/>
            <person name="Brown C.T."/>
            <person name="Hug L.A."/>
            <person name="Sharon I."/>
            <person name="Castelle C.J."/>
            <person name="Probst A.J."/>
            <person name="Thomas B.C."/>
            <person name="Singh A."/>
            <person name="Wilkins M.J."/>
            <person name="Karaoz U."/>
            <person name="Brodie E.L."/>
            <person name="Williams K.H."/>
            <person name="Hubbard S.S."/>
            <person name="Banfield J.F."/>
        </authorList>
    </citation>
    <scope>NUCLEOTIDE SEQUENCE [LARGE SCALE GENOMIC DNA]</scope>
</reference>
<dbReference type="SUPFAM" id="SSF53448">
    <property type="entry name" value="Nucleotide-diphospho-sugar transferases"/>
    <property type="match status" value="1"/>
</dbReference>
<organism evidence="2 3">
    <name type="scientific">Candidatus Woesebacteria bacterium RBG_16_42_24</name>
    <dbReference type="NCBI Taxonomy" id="1802485"/>
    <lineage>
        <taxon>Bacteria</taxon>
        <taxon>Candidatus Woeseibacteriota</taxon>
    </lineage>
</organism>